<dbReference type="EMBL" id="RDQO01000004">
    <property type="protein sequence ID" value="RMX04949.1"/>
    <property type="molecule type" value="Genomic_DNA"/>
</dbReference>
<evidence type="ECO:0000256" key="2">
    <source>
        <dbReference type="ARBA" id="ARBA00008488"/>
    </source>
</evidence>
<dbReference type="GO" id="GO:0046872">
    <property type="term" value="F:metal ion binding"/>
    <property type="evidence" value="ECO:0007669"/>
    <property type="project" value="UniProtKB-KW"/>
</dbReference>
<keyword evidence="10" id="KW-1185">Reference proteome</keyword>
<feature type="binding site" evidence="7">
    <location>
        <position position="195"/>
    </location>
    <ligand>
        <name>Zn(2+)</name>
        <dbReference type="ChEBI" id="CHEBI:29105"/>
    </ligand>
</feature>
<dbReference type="PANTHER" id="PTHR20855:SF3">
    <property type="entry name" value="LD03007P"/>
    <property type="match status" value="1"/>
</dbReference>
<protein>
    <submittedName>
        <fullName evidence="9">Hemolysin III family protein</fullName>
    </submittedName>
</protein>
<comment type="caution">
    <text evidence="9">The sequence shown here is derived from an EMBL/GenBank/DDBJ whole genome shotgun (WGS) entry which is preliminary data.</text>
</comment>
<evidence type="ECO:0000313" key="10">
    <source>
        <dbReference type="Proteomes" id="UP000278006"/>
    </source>
</evidence>
<feature type="transmembrane region" description="Helical" evidence="8">
    <location>
        <begin position="162"/>
        <end position="183"/>
    </location>
</feature>
<feature type="binding site" evidence="7">
    <location>
        <position position="68"/>
    </location>
    <ligand>
        <name>Zn(2+)</name>
        <dbReference type="ChEBI" id="CHEBI:29105"/>
    </ligand>
</feature>
<keyword evidence="5 8" id="KW-1133">Transmembrane helix</keyword>
<feature type="transmembrane region" description="Helical" evidence="8">
    <location>
        <begin position="192"/>
        <end position="212"/>
    </location>
</feature>
<dbReference type="InterPro" id="IPR005744">
    <property type="entry name" value="Hy-lIII"/>
</dbReference>
<sequence length="214" mass="23194">MKVIQRNQTFGEELANAITHGIGCALAIAALPILSINAAQHGSAHDVVGASIFGSTMILMYLASTIYHALPAGRVKAWMNRADHAAIYIFIAGSYTPFTLGLLRGSWGWSLFGLVWTIAAIGVVLKLLQRLNSPLLSTGLYLLMGWLILAATGQLLEKMPTAGLLWLLAGGLSYSVGAVVFIFDSRFKYAHCFWHLFVIGGTVCHFFAALRYGY</sequence>
<dbReference type="GO" id="GO:0005886">
    <property type="term" value="C:plasma membrane"/>
    <property type="evidence" value="ECO:0007669"/>
    <property type="project" value="UniProtKB-SubCell"/>
</dbReference>
<keyword evidence="7" id="KW-0862">Zinc</keyword>
<dbReference type="PANTHER" id="PTHR20855">
    <property type="entry name" value="ADIPOR/PROGESTIN RECEPTOR-RELATED"/>
    <property type="match status" value="1"/>
</dbReference>
<dbReference type="NCBIfam" id="TIGR01065">
    <property type="entry name" value="hlyIII"/>
    <property type="match status" value="1"/>
</dbReference>
<feature type="transmembrane region" description="Helical" evidence="8">
    <location>
        <begin position="52"/>
        <end position="73"/>
    </location>
</feature>
<evidence type="ECO:0000313" key="9">
    <source>
        <dbReference type="EMBL" id="RMX04949.1"/>
    </source>
</evidence>
<feature type="transmembrane region" description="Helical" evidence="8">
    <location>
        <begin position="21"/>
        <end position="40"/>
    </location>
</feature>
<proteinExistence type="inferred from homology"/>
<comment type="subcellular location">
    <subcellularLocation>
        <location evidence="1">Cell membrane</location>
        <topology evidence="1">Multi-pass membrane protein</topology>
    </subcellularLocation>
</comment>
<evidence type="ECO:0000256" key="5">
    <source>
        <dbReference type="ARBA" id="ARBA00022989"/>
    </source>
</evidence>
<feature type="binding site" evidence="7">
    <location>
        <position position="191"/>
    </location>
    <ligand>
        <name>Zn(2+)</name>
        <dbReference type="ChEBI" id="CHEBI:29105"/>
    </ligand>
</feature>
<evidence type="ECO:0000256" key="4">
    <source>
        <dbReference type="ARBA" id="ARBA00022692"/>
    </source>
</evidence>
<feature type="transmembrane region" description="Helical" evidence="8">
    <location>
        <begin position="135"/>
        <end position="156"/>
    </location>
</feature>
<evidence type="ECO:0000256" key="1">
    <source>
        <dbReference type="ARBA" id="ARBA00004651"/>
    </source>
</evidence>
<name>A0A3M6QQW6_9BURK</name>
<comment type="similarity">
    <text evidence="2">Belongs to the UPF0073 (Hly-III) family.</text>
</comment>
<gene>
    <name evidence="9" type="ORF">D8I35_13910</name>
</gene>
<keyword evidence="4 8" id="KW-0812">Transmembrane</keyword>
<reference evidence="9 10" key="1">
    <citation type="submission" date="2018-10" db="EMBL/GenBank/DDBJ databases">
        <title>Draft genome of Cortibacter populi DSM10536.</title>
        <authorList>
            <person name="Bernier A.-M."/>
            <person name="Bernard K."/>
        </authorList>
    </citation>
    <scope>NUCLEOTIDE SEQUENCE [LARGE SCALE GENOMIC DNA]</scope>
    <source>
        <strain evidence="9 10">DSM 105136</strain>
    </source>
</reference>
<accession>A0A3M6QQW6</accession>
<evidence type="ECO:0000256" key="7">
    <source>
        <dbReference type="PIRSR" id="PIRSR604254-1"/>
    </source>
</evidence>
<dbReference type="RefSeq" id="WP_122230355.1">
    <property type="nucleotide sequence ID" value="NZ_RDQO01000004.1"/>
</dbReference>
<dbReference type="OrthoDB" id="9813689at2"/>
<dbReference type="InterPro" id="IPR004254">
    <property type="entry name" value="AdipoR/HlyIII-related"/>
</dbReference>
<organism evidence="9 10">
    <name type="scientific">Corticibacter populi</name>
    <dbReference type="NCBI Taxonomy" id="1550736"/>
    <lineage>
        <taxon>Bacteria</taxon>
        <taxon>Pseudomonadati</taxon>
        <taxon>Pseudomonadota</taxon>
        <taxon>Betaproteobacteria</taxon>
        <taxon>Burkholderiales</taxon>
        <taxon>Comamonadaceae</taxon>
        <taxon>Corticibacter</taxon>
    </lineage>
</organism>
<keyword evidence="3" id="KW-1003">Cell membrane</keyword>
<feature type="transmembrane region" description="Helical" evidence="8">
    <location>
        <begin position="109"/>
        <end position="128"/>
    </location>
</feature>
<dbReference type="GO" id="GO:0140911">
    <property type="term" value="F:pore-forming activity"/>
    <property type="evidence" value="ECO:0007669"/>
    <property type="project" value="InterPro"/>
</dbReference>
<evidence type="ECO:0000256" key="3">
    <source>
        <dbReference type="ARBA" id="ARBA00022475"/>
    </source>
</evidence>
<evidence type="ECO:0000256" key="8">
    <source>
        <dbReference type="SAM" id="Phobius"/>
    </source>
</evidence>
<dbReference type="AlphaFoldDB" id="A0A3M6QQW6"/>
<evidence type="ECO:0000256" key="6">
    <source>
        <dbReference type="ARBA" id="ARBA00023136"/>
    </source>
</evidence>
<keyword evidence="6 8" id="KW-0472">Membrane</keyword>
<dbReference type="Proteomes" id="UP000278006">
    <property type="component" value="Unassembled WGS sequence"/>
</dbReference>
<dbReference type="Pfam" id="PF03006">
    <property type="entry name" value="HlyIII"/>
    <property type="match status" value="1"/>
</dbReference>
<feature type="transmembrane region" description="Helical" evidence="8">
    <location>
        <begin position="85"/>
        <end position="103"/>
    </location>
</feature>
<keyword evidence="7" id="KW-0479">Metal-binding</keyword>